<dbReference type="Proteomes" id="UP000013858">
    <property type="component" value="Unassembled WGS sequence"/>
</dbReference>
<evidence type="ECO:0000313" key="8">
    <source>
        <dbReference type="Proteomes" id="UP000014197"/>
    </source>
</evidence>
<protein>
    <submittedName>
        <fullName evidence="5">Uncharacterized protein</fullName>
    </submittedName>
</protein>
<feature type="domain" description="WxL Interacting Protein host binding" evidence="4">
    <location>
        <begin position="160"/>
        <end position="297"/>
    </location>
</feature>
<feature type="transmembrane region" description="Helical" evidence="1">
    <location>
        <begin position="308"/>
        <end position="328"/>
    </location>
</feature>
<keyword evidence="1" id="KW-0472">Membrane</keyword>
<keyword evidence="2" id="KW-0732">Signal</keyword>
<reference evidence="6 8" key="2">
    <citation type="submission" date="2013-03" db="EMBL/GenBank/DDBJ databases">
        <title>The Genome Sequence of Enterococcus haemoperoxidus BAA-382 (PacBio/Illumina hybrid assembly).</title>
        <authorList>
            <consortium name="The Broad Institute Genomics Platform"/>
            <consortium name="The Broad Institute Genome Sequencing Center for Infectious Disease"/>
            <person name="Earl A."/>
            <person name="Russ C."/>
            <person name="Gilmore M."/>
            <person name="Surin D."/>
            <person name="Walker B."/>
            <person name="Young S."/>
            <person name="Zeng Q."/>
            <person name="Gargeya S."/>
            <person name="Fitzgerald M."/>
            <person name="Haas B."/>
            <person name="Abouelleil A."/>
            <person name="Allen A.W."/>
            <person name="Alvarado L."/>
            <person name="Arachchi H.M."/>
            <person name="Berlin A.M."/>
            <person name="Chapman S.B."/>
            <person name="Gainer-Dewar J."/>
            <person name="Goldberg J."/>
            <person name="Griggs A."/>
            <person name="Gujja S."/>
            <person name="Hansen M."/>
            <person name="Howarth C."/>
            <person name="Imamovic A."/>
            <person name="Ireland A."/>
            <person name="Larimer J."/>
            <person name="McCowan C."/>
            <person name="Murphy C."/>
            <person name="Pearson M."/>
            <person name="Poon T.W."/>
            <person name="Priest M."/>
            <person name="Roberts A."/>
            <person name="Saif S."/>
            <person name="Shea T."/>
            <person name="Sisk P."/>
            <person name="Sykes S."/>
            <person name="Wortman J."/>
            <person name="Nusbaum C."/>
            <person name="Birren B."/>
        </authorList>
    </citation>
    <scope>NUCLEOTIDE SEQUENCE [LARGE SCALE GENOMIC DNA]</scope>
    <source>
        <strain evidence="6 8">ATCC BAA-382</strain>
    </source>
</reference>
<name>R2T8T0_9ENTE</name>
<feature type="domain" description="WxL Interacting Protein peptidoglycan binding" evidence="3">
    <location>
        <begin position="34"/>
        <end position="153"/>
    </location>
</feature>
<dbReference type="eggNOG" id="COG4072">
    <property type="taxonomic scope" value="Bacteria"/>
</dbReference>
<dbReference type="Pfam" id="PF06030">
    <property type="entry name" value="WxLIP_PGBD"/>
    <property type="match status" value="1"/>
</dbReference>
<evidence type="ECO:0000259" key="4">
    <source>
        <dbReference type="Pfam" id="PF11797"/>
    </source>
</evidence>
<feature type="chain" id="PRO_5004357306" evidence="2">
    <location>
        <begin position="27"/>
        <end position="354"/>
    </location>
</feature>
<dbReference type="InterPro" id="IPR021759">
    <property type="entry name" value="WxLIP_HBD"/>
</dbReference>
<reference evidence="5 7" key="1">
    <citation type="submission" date="2013-02" db="EMBL/GenBank/DDBJ databases">
        <title>The Genome Sequence of Enterococcus haemoperoxidus BAA-382.</title>
        <authorList>
            <consortium name="The Broad Institute Genome Sequencing Platform"/>
            <consortium name="The Broad Institute Genome Sequencing Center for Infectious Disease"/>
            <person name="Earl A.M."/>
            <person name="Gilmore M.S."/>
            <person name="Lebreton F."/>
            <person name="Walker B."/>
            <person name="Young S.K."/>
            <person name="Zeng Q."/>
            <person name="Gargeya S."/>
            <person name="Fitzgerald M."/>
            <person name="Haas B."/>
            <person name="Abouelleil A."/>
            <person name="Alvarado L."/>
            <person name="Arachchi H.M."/>
            <person name="Berlin A.M."/>
            <person name="Chapman S.B."/>
            <person name="Dewar J."/>
            <person name="Goldberg J."/>
            <person name="Griggs A."/>
            <person name="Gujja S."/>
            <person name="Hansen M."/>
            <person name="Howarth C."/>
            <person name="Imamovic A."/>
            <person name="Larimer J."/>
            <person name="McCowan C."/>
            <person name="Murphy C."/>
            <person name="Neiman D."/>
            <person name="Pearson M."/>
            <person name="Priest M."/>
            <person name="Roberts A."/>
            <person name="Saif S."/>
            <person name="Shea T."/>
            <person name="Sisk P."/>
            <person name="Sykes S."/>
            <person name="Wortman J."/>
            <person name="Nusbaum C."/>
            <person name="Birren B."/>
        </authorList>
    </citation>
    <scope>NUCLEOTIDE SEQUENCE [LARGE SCALE GENOMIC DNA]</scope>
    <source>
        <strain evidence="5 7">ATCC BAA-382</strain>
    </source>
</reference>
<dbReference type="STRING" id="155618.RV06_GL001609"/>
<keyword evidence="1" id="KW-0812">Transmembrane</keyword>
<dbReference type="EMBL" id="AJAR01000016">
    <property type="protein sequence ID" value="EOH96639.1"/>
    <property type="molecule type" value="Genomic_DNA"/>
</dbReference>
<evidence type="ECO:0000256" key="2">
    <source>
        <dbReference type="SAM" id="SignalP"/>
    </source>
</evidence>
<comment type="caution">
    <text evidence="5">The sequence shown here is derived from an EMBL/GenBank/DDBJ whole genome shotgun (WGS) entry which is preliminary data.</text>
</comment>
<evidence type="ECO:0000313" key="7">
    <source>
        <dbReference type="Proteomes" id="UP000013858"/>
    </source>
</evidence>
<dbReference type="Pfam" id="PF11797">
    <property type="entry name" value="WxLIP_HBD"/>
    <property type="match status" value="1"/>
</dbReference>
<dbReference type="OrthoDB" id="2148359at2"/>
<dbReference type="PATRIC" id="fig|1158608.3.peg.1781"/>
<accession>R2T8T0</accession>
<keyword evidence="1" id="KW-1133">Transmembrane helix</keyword>
<dbReference type="InterPro" id="IPR010317">
    <property type="entry name" value="WxLIP_PGBD"/>
</dbReference>
<dbReference type="AlphaFoldDB" id="R2T8T0"/>
<evidence type="ECO:0000259" key="3">
    <source>
        <dbReference type="Pfam" id="PF06030"/>
    </source>
</evidence>
<gene>
    <name evidence="6" type="ORF">I583_02770</name>
    <name evidence="5" type="ORF">UAW_01804</name>
</gene>
<proteinExistence type="predicted"/>
<dbReference type="Proteomes" id="UP000014197">
    <property type="component" value="Unassembled WGS sequence"/>
</dbReference>
<evidence type="ECO:0000313" key="6">
    <source>
        <dbReference type="EMBL" id="EOT60135.1"/>
    </source>
</evidence>
<sequence>MKKNRYVYLLFFLGLVLFTFPNQSHADEQSNLGYTVSAVRSAKQIDPEKTYFYLQTKPGEEEQLKVRVKSTQKEAVNLKIYVTDAYTGDSGTIEYTEDEKLFDSTLKAPISSMVQVETPSMKIENFEEKEATFKLTPPKDSYPGIKMGALVFELDNPEEKERVKTKFSYRVGLFTSESGDDYKDSKTLNLLDVKSTLKRGKKMVLASLQNPEPKVLSNLSVTAEVTEKGKQNVLKKIKVENYMLAPNSHFDFEMDWGTAAVRAGTYIVKMNANNSYNDWNFEKEFIISGEQAKKMNEDSGFKIITPNWMKLVAVLLLITTFVITGVLLNRRKKMEIQWKKYKKRKKRKKKKEGQ</sequence>
<keyword evidence="8" id="KW-1185">Reference proteome</keyword>
<evidence type="ECO:0000313" key="5">
    <source>
        <dbReference type="EMBL" id="EOH96639.1"/>
    </source>
</evidence>
<organism evidence="5 7">
    <name type="scientific">Enterococcus haemoperoxidus ATCC BAA-382</name>
    <dbReference type="NCBI Taxonomy" id="1158608"/>
    <lineage>
        <taxon>Bacteria</taxon>
        <taxon>Bacillati</taxon>
        <taxon>Bacillota</taxon>
        <taxon>Bacilli</taxon>
        <taxon>Lactobacillales</taxon>
        <taxon>Enterococcaceae</taxon>
        <taxon>Enterococcus</taxon>
    </lineage>
</organism>
<evidence type="ECO:0000256" key="1">
    <source>
        <dbReference type="SAM" id="Phobius"/>
    </source>
</evidence>
<dbReference type="RefSeq" id="WP_010762006.1">
    <property type="nucleotide sequence ID" value="NZ_KB946316.1"/>
</dbReference>
<dbReference type="EMBL" id="ASVY01000003">
    <property type="protein sequence ID" value="EOT60135.1"/>
    <property type="molecule type" value="Genomic_DNA"/>
</dbReference>
<feature type="signal peptide" evidence="2">
    <location>
        <begin position="1"/>
        <end position="26"/>
    </location>
</feature>